<dbReference type="EMBL" id="CP063065">
    <property type="protein sequence ID" value="QOQ79011.1"/>
    <property type="molecule type" value="Genomic_DNA"/>
</dbReference>
<evidence type="ECO:0000256" key="3">
    <source>
        <dbReference type="ARBA" id="ARBA00022475"/>
    </source>
</evidence>
<keyword evidence="7 9" id="KW-0472">Membrane</keyword>
<dbReference type="AlphaFoldDB" id="A0A7M1KRP3"/>
<evidence type="ECO:0000256" key="1">
    <source>
        <dbReference type="ARBA" id="ARBA00004429"/>
    </source>
</evidence>
<dbReference type="GO" id="GO:0015740">
    <property type="term" value="P:C4-dicarboxylate transport"/>
    <property type="evidence" value="ECO:0007669"/>
    <property type="project" value="TreeGrafter"/>
</dbReference>
<evidence type="ECO:0000256" key="2">
    <source>
        <dbReference type="ARBA" id="ARBA00022448"/>
    </source>
</evidence>
<evidence type="ECO:0000313" key="11">
    <source>
        <dbReference type="EMBL" id="QOQ79011.1"/>
    </source>
</evidence>
<evidence type="ECO:0000256" key="8">
    <source>
        <dbReference type="ARBA" id="ARBA00038436"/>
    </source>
</evidence>
<dbReference type="Pfam" id="PF04290">
    <property type="entry name" value="DctQ"/>
    <property type="match status" value="1"/>
</dbReference>
<dbReference type="RefSeq" id="WP_197558400.1">
    <property type="nucleotide sequence ID" value="NZ_CP063065.1"/>
</dbReference>
<keyword evidence="5 9" id="KW-0812">Transmembrane</keyword>
<dbReference type="InterPro" id="IPR007387">
    <property type="entry name" value="TRAP_DctQ"/>
</dbReference>
<gene>
    <name evidence="11" type="ORF">IMX20_08535</name>
</gene>
<dbReference type="GO" id="GO:0005886">
    <property type="term" value="C:plasma membrane"/>
    <property type="evidence" value="ECO:0007669"/>
    <property type="project" value="UniProtKB-SubCell"/>
</dbReference>
<keyword evidence="3" id="KW-1003">Cell membrane</keyword>
<dbReference type="Proteomes" id="UP000595091">
    <property type="component" value="Chromosome"/>
</dbReference>
<name>A0A7M1KRP3_9LACT</name>
<evidence type="ECO:0000256" key="5">
    <source>
        <dbReference type="ARBA" id="ARBA00022692"/>
    </source>
</evidence>
<feature type="transmembrane region" description="Helical" evidence="9">
    <location>
        <begin position="86"/>
        <end position="108"/>
    </location>
</feature>
<evidence type="ECO:0000256" key="4">
    <source>
        <dbReference type="ARBA" id="ARBA00022519"/>
    </source>
</evidence>
<evidence type="ECO:0000313" key="12">
    <source>
        <dbReference type="Proteomes" id="UP000595091"/>
    </source>
</evidence>
<comment type="similarity">
    <text evidence="8">Belongs to the TRAP transporter small permease family.</text>
</comment>
<evidence type="ECO:0000256" key="7">
    <source>
        <dbReference type="ARBA" id="ARBA00023136"/>
    </source>
</evidence>
<dbReference type="GO" id="GO:0022857">
    <property type="term" value="F:transmembrane transporter activity"/>
    <property type="evidence" value="ECO:0007669"/>
    <property type="project" value="TreeGrafter"/>
</dbReference>
<dbReference type="PANTHER" id="PTHR35011">
    <property type="entry name" value="2,3-DIKETO-L-GULONATE TRAP TRANSPORTER SMALL PERMEASE PROTEIN YIAM"/>
    <property type="match status" value="1"/>
</dbReference>
<feature type="transmembrane region" description="Helical" evidence="9">
    <location>
        <begin position="47"/>
        <end position="65"/>
    </location>
</feature>
<comment type="subcellular location">
    <subcellularLocation>
        <location evidence="1">Cell inner membrane</location>
        <topology evidence="1">Multi-pass membrane protein</topology>
    </subcellularLocation>
</comment>
<organism evidence="11 12">
    <name type="scientific">Aerococcus urinaeequi</name>
    <dbReference type="NCBI Taxonomy" id="51665"/>
    <lineage>
        <taxon>Bacteria</taxon>
        <taxon>Bacillati</taxon>
        <taxon>Bacillota</taxon>
        <taxon>Bacilli</taxon>
        <taxon>Lactobacillales</taxon>
        <taxon>Aerococcaceae</taxon>
        <taxon>Aerococcus</taxon>
    </lineage>
</organism>
<feature type="domain" description="Tripartite ATP-independent periplasmic transporters DctQ component" evidence="10">
    <location>
        <begin position="23"/>
        <end position="150"/>
    </location>
</feature>
<feature type="transmembrane region" description="Helical" evidence="9">
    <location>
        <begin position="128"/>
        <end position="146"/>
    </location>
</feature>
<dbReference type="InterPro" id="IPR055348">
    <property type="entry name" value="DctQ"/>
</dbReference>
<sequence length="163" mass="18556">MKQLRNVIDKVMRGLNAAAMAFLTLLVIWQVFTRYILNHPSTWSEELAAYMFAWVTVFGAAYVFGKREHMNIPVVVERFSPINQNSLQILAETLNLIFALTVMVYGGYEITKLTMGQMSSSLSLPMGYFYLCIPISGIFIALYSVLNIKDILDERKNIVEEEA</sequence>
<dbReference type="PANTHER" id="PTHR35011:SF2">
    <property type="entry name" value="2,3-DIKETO-L-GULONATE TRAP TRANSPORTER SMALL PERMEASE PROTEIN YIAM"/>
    <property type="match status" value="1"/>
</dbReference>
<keyword evidence="6 9" id="KW-1133">Transmembrane helix</keyword>
<evidence type="ECO:0000256" key="6">
    <source>
        <dbReference type="ARBA" id="ARBA00022989"/>
    </source>
</evidence>
<reference evidence="11 12" key="1">
    <citation type="submission" date="2020-10" db="EMBL/GenBank/DDBJ databases">
        <title>Plasmid carrying two tetracycline resistance determinant.</title>
        <authorList>
            <person name="Yang Q."/>
        </authorList>
    </citation>
    <scope>NUCLEOTIDE SEQUENCE [LARGE SCALE GENOMIC DNA]</scope>
    <source>
        <strain evidence="11 12">T43</strain>
    </source>
</reference>
<evidence type="ECO:0000259" key="10">
    <source>
        <dbReference type="Pfam" id="PF04290"/>
    </source>
</evidence>
<keyword evidence="2" id="KW-0813">Transport</keyword>
<proteinExistence type="inferred from homology"/>
<keyword evidence="4" id="KW-0997">Cell inner membrane</keyword>
<feature type="transmembrane region" description="Helical" evidence="9">
    <location>
        <begin position="12"/>
        <end position="32"/>
    </location>
</feature>
<accession>A0A7M1KRP3</accession>
<protein>
    <submittedName>
        <fullName evidence="11">TRAP transporter small permease</fullName>
    </submittedName>
</protein>
<evidence type="ECO:0000256" key="9">
    <source>
        <dbReference type="SAM" id="Phobius"/>
    </source>
</evidence>